<dbReference type="Proteomes" id="UP000234349">
    <property type="component" value="Unassembled WGS sequence"/>
</dbReference>
<dbReference type="Proteomes" id="UP000239650">
    <property type="component" value="Unassembled WGS sequence"/>
</dbReference>
<evidence type="ECO:0000313" key="4">
    <source>
        <dbReference type="Proteomes" id="UP000234349"/>
    </source>
</evidence>
<dbReference type="InterPro" id="IPR035903">
    <property type="entry name" value="HesB-like_dom_sf"/>
</dbReference>
<evidence type="ECO:0000313" key="3">
    <source>
        <dbReference type="EMBL" id="SPE21531.1"/>
    </source>
</evidence>
<dbReference type="AlphaFoldDB" id="A0A223XIG1"/>
<sequence>MKGMINMVLKITAAAQEKIQKQMTTDQALLLDLNDGVGPFSKVGFCSLDTDFRLLIVPNDADLKSYTETFDSEMGPIHYKAYTADYFDGHEVLDLDEKRQVLTLVNNSGVVDNRVPIIVFDHEKITE</sequence>
<dbReference type="Pfam" id="PF01521">
    <property type="entry name" value="Fe-S_biosyn"/>
    <property type="match status" value="1"/>
</dbReference>
<organism evidence="3 5">
    <name type="scientific">Latilactobacillus sakei</name>
    <name type="common">Lactobacillus sakei</name>
    <dbReference type="NCBI Taxonomy" id="1599"/>
    <lineage>
        <taxon>Bacteria</taxon>
        <taxon>Bacillati</taxon>
        <taxon>Bacillota</taxon>
        <taxon>Bacilli</taxon>
        <taxon>Lactobacillales</taxon>
        <taxon>Lactobacillaceae</taxon>
        <taxon>Latilactobacillus</taxon>
    </lineage>
</organism>
<dbReference type="Gene3D" id="2.60.300.12">
    <property type="entry name" value="HesB-like domain"/>
    <property type="match status" value="1"/>
</dbReference>
<evidence type="ECO:0000259" key="1">
    <source>
        <dbReference type="Pfam" id="PF01521"/>
    </source>
</evidence>
<gene>
    <name evidence="2" type="ORF">CUR37_09480</name>
    <name evidence="3" type="ORF">LAS9267_01415</name>
</gene>
<accession>A0A223XIG1</accession>
<reference evidence="2 4" key="1">
    <citation type="submission" date="2016-09" db="EMBL/GenBank/DDBJ databases">
        <authorList>
            <person name="Inglin R.C."/>
        </authorList>
    </citation>
    <scope>NUCLEOTIDE SEQUENCE [LARGE SCALE GENOMIC DNA]</scope>
    <source>
        <strain evidence="2 4">RI-517</strain>
    </source>
</reference>
<reference evidence="3 5" key="2">
    <citation type="submission" date="2018-02" db="EMBL/GenBank/DDBJ databases">
        <authorList>
            <person name="Rodrigo-Torres L."/>
            <person name="Arahal R. D."/>
            <person name="Lucena T."/>
        </authorList>
    </citation>
    <scope>NUCLEOTIDE SEQUENCE [LARGE SCALE GENOMIC DNA]</scope>
    <source>
        <strain evidence="3 5">CECT 9267</strain>
    </source>
</reference>
<evidence type="ECO:0000313" key="5">
    <source>
        <dbReference type="Proteomes" id="UP000239650"/>
    </source>
</evidence>
<name>A0A223XIG1_LATSK</name>
<protein>
    <submittedName>
        <fullName evidence="2">Iron-sulfur cluster biosynthesis family protein</fullName>
    </submittedName>
</protein>
<dbReference type="EMBL" id="MKGH01000052">
    <property type="protein sequence ID" value="PKX76346.1"/>
    <property type="molecule type" value="Genomic_DNA"/>
</dbReference>
<dbReference type="InterPro" id="IPR000361">
    <property type="entry name" value="ATAP_core_dom"/>
</dbReference>
<dbReference type="EMBL" id="OKRC01000006">
    <property type="protein sequence ID" value="SPE21531.1"/>
    <property type="molecule type" value="Genomic_DNA"/>
</dbReference>
<proteinExistence type="predicted"/>
<feature type="domain" description="Core" evidence="1">
    <location>
        <begin position="7"/>
        <end position="118"/>
    </location>
</feature>
<comment type="caution">
    <text evidence="3">The sequence shown here is derived from an EMBL/GenBank/DDBJ whole genome shotgun (WGS) entry which is preliminary data.</text>
</comment>
<dbReference type="SUPFAM" id="SSF89360">
    <property type="entry name" value="HesB-like domain"/>
    <property type="match status" value="1"/>
</dbReference>
<evidence type="ECO:0000313" key="2">
    <source>
        <dbReference type="EMBL" id="PKX76346.1"/>
    </source>
</evidence>